<keyword evidence="3" id="KW-1185">Reference proteome</keyword>
<dbReference type="OMA" id="ATACNTL"/>
<dbReference type="Gene3D" id="3.30.710.10">
    <property type="entry name" value="Potassium Channel Kv1.1, Chain A"/>
    <property type="match status" value="1"/>
</dbReference>
<evidence type="ECO:0000313" key="2">
    <source>
        <dbReference type="EMBL" id="KEQ97224.1"/>
    </source>
</evidence>
<dbReference type="InterPro" id="IPR000210">
    <property type="entry name" value="BTB/POZ_dom"/>
</dbReference>
<dbReference type="PANTHER" id="PTHR47843">
    <property type="entry name" value="BTB DOMAIN-CONTAINING PROTEIN-RELATED"/>
    <property type="match status" value="1"/>
</dbReference>
<evidence type="ECO:0000259" key="1">
    <source>
        <dbReference type="PROSITE" id="PS50097"/>
    </source>
</evidence>
<dbReference type="CDD" id="cd18186">
    <property type="entry name" value="BTB_POZ_ZBTB_KLHL-like"/>
    <property type="match status" value="1"/>
</dbReference>
<accession>A0A074YME0</accession>
<dbReference type="RefSeq" id="XP_013345995.1">
    <property type="nucleotide sequence ID" value="XM_013490541.1"/>
</dbReference>
<dbReference type="Proteomes" id="UP000030641">
    <property type="component" value="Unassembled WGS sequence"/>
</dbReference>
<dbReference type="InParanoid" id="A0A074YME0"/>
<dbReference type="SUPFAM" id="SSF54695">
    <property type="entry name" value="POZ domain"/>
    <property type="match status" value="1"/>
</dbReference>
<organism evidence="2 3">
    <name type="scientific">Aureobasidium subglaciale (strain EXF-2481)</name>
    <name type="common">Aureobasidium pullulans var. subglaciale</name>
    <dbReference type="NCBI Taxonomy" id="1043005"/>
    <lineage>
        <taxon>Eukaryota</taxon>
        <taxon>Fungi</taxon>
        <taxon>Dikarya</taxon>
        <taxon>Ascomycota</taxon>
        <taxon>Pezizomycotina</taxon>
        <taxon>Dothideomycetes</taxon>
        <taxon>Dothideomycetidae</taxon>
        <taxon>Dothideales</taxon>
        <taxon>Saccotheciaceae</taxon>
        <taxon>Aureobasidium</taxon>
    </lineage>
</organism>
<dbReference type="HOGENOM" id="CLU_057752_5_2_1"/>
<protein>
    <recommendedName>
        <fullName evidence="1">BTB domain-containing protein</fullName>
    </recommendedName>
</protein>
<reference evidence="2 3" key="1">
    <citation type="journal article" date="2014" name="BMC Genomics">
        <title>Genome sequencing of four Aureobasidium pullulans varieties: biotechnological potential, stress tolerance, and description of new species.</title>
        <authorList>
            <person name="Gostin Ar C."/>
            <person name="Ohm R.A."/>
            <person name="Kogej T."/>
            <person name="Sonjak S."/>
            <person name="Turk M."/>
            <person name="Zajc J."/>
            <person name="Zalar P."/>
            <person name="Grube M."/>
            <person name="Sun H."/>
            <person name="Han J."/>
            <person name="Sharma A."/>
            <person name="Chiniquy J."/>
            <person name="Ngan C.Y."/>
            <person name="Lipzen A."/>
            <person name="Barry K."/>
            <person name="Grigoriev I.V."/>
            <person name="Gunde-Cimerman N."/>
        </authorList>
    </citation>
    <scope>NUCLEOTIDE SEQUENCE [LARGE SCALE GENOMIC DNA]</scope>
    <source>
        <strain evidence="2 3">EXF-2481</strain>
    </source>
</reference>
<dbReference type="PROSITE" id="PS50097">
    <property type="entry name" value="BTB"/>
    <property type="match status" value="1"/>
</dbReference>
<dbReference type="InterPro" id="IPR011333">
    <property type="entry name" value="SKP1/BTB/POZ_sf"/>
</dbReference>
<proteinExistence type="predicted"/>
<sequence length="229" mass="25555">MTSQEPIKVLLKGMADLQESSDHSDLTITCGSDVYKVHKAIVCSQSEFFHLTCRNHNDPDGDFKEGKTGVVDIPARSDIDAEDLKYVKLMIHFLYHMDYLEVETAKIEAGTSPSVSKDYAIGEGILIHHAMMYAMGDKYGIPGLKSLARSKFQDTWKHTAAGLVKAIKIAYTSTVDSDKGLRQVIVENLYSNVPNGLSTWIQMPELDECIKDLPELSYALLHKQLSLPY</sequence>
<dbReference type="PANTHER" id="PTHR47843:SF5">
    <property type="entry name" value="BTB_POZ DOMAIN PROTEIN"/>
    <property type="match status" value="1"/>
</dbReference>
<dbReference type="EMBL" id="KL584754">
    <property type="protein sequence ID" value="KEQ97224.1"/>
    <property type="molecule type" value="Genomic_DNA"/>
</dbReference>
<dbReference type="Pfam" id="PF00651">
    <property type="entry name" value="BTB"/>
    <property type="match status" value="1"/>
</dbReference>
<feature type="domain" description="BTB" evidence="1">
    <location>
        <begin position="24"/>
        <end position="95"/>
    </location>
</feature>
<gene>
    <name evidence="2" type="ORF">AUEXF2481DRAFT_87024</name>
</gene>
<dbReference type="AlphaFoldDB" id="A0A074YME0"/>
<dbReference type="OrthoDB" id="6359816at2759"/>
<evidence type="ECO:0000313" key="3">
    <source>
        <dbReference type="Proteomes" id="UP000030641"/>
    </source>
</evidence>
<dbReference type="STRING" id="1043005.A0A074YME0"/>
<name>A0A074YME0_AURSE</name>
<dbReference type="GeneID" id="25371960"/>